<dbReference type="EMBL" id="JAUHHV010000001">
    <property type="protein sequence ID" value="KAK1441310.1"/>
    <property type="molecule type" value="Genomic_DNA"/>
</dbReference>
<feature type="compositionally biased region" description="Polar residues" evidence="1">
    <location>
        <begin position="8"/>
        <end position="36"/>
    </location>
</feature>
<gene>
    <name evidence="2" type="ORF">QVD17_07157</name>
</gene>
<dbReference type="AlphaFoldDB" id="A0AAD8LPV7"/>
<evidence type="ECO:0000256" key="1">
    <source>
        <dbReference type="SAM" id="MobiDB-lite"/>
    </source>
</evidence>
<dbReference type="Proteomes" id="UP001229421">
    <property type="component" value="Unassembled WGS sequence"/>
</dbReference>
<accession>A0AAD8LPV7</accession>
<organism evidence="2 3">
    <name type="scientific">Tagetes erecta</name>
    <name type="common">African marigold</name>
    <dbReference type="NCBI Taxonomy" id="13708"/>
    <lineage>
        <taxon>Eukaryota</taxon>
        <taxon>Viridiplantae</taxon>
        <taxon>Streptophyta</taxon>
        <taxon>Embryophyta</taxon>
        <taxon>Tracheophyta</taxon>
        <taxon>Spermatophyta</taxon>
        <taxon>Magnoliopsida</taxon>
        <taxon>eudicotyledons</taxon>
        <taxon>Gunneridae</taxon>
        <taxon>Pentapetalae</taxon>
        <taxon>asterids</taxon>
        <taxon>campanulids</taxon>
        <taxon>Asterales</taxon>
        <taxon>Asteraceae</taxon>
        <taxon>Asteroideae</taxon>
        <taxon>Heliantheae alliance</taxon>
        <taxon>Tageteae</taxon>
        <taxon>Tagetes</taxon>
    </lineage>
</organism>
<feature type="region of interest" description="Disordered" evidence="1">
    <location>
        <begin position="1"/>
        <end position="76"/>
    </location>
</feature>
<evidence type="ECO:0000313" key="3">
    <source>
        <dbReference type="Proteomes" id="UP001229421"/>
    </source>
</evidence>
<proteinExistence type="predicted"/>
<keyword evidence="3" id="KW-1185">Reference proteome</keyword>
<comment type="caution">
    <text evidence="2">The sequence shown here is derived from an EMBL/GenBank/DDBJ whole genome shotgun (WGS) entry which is preliminary data.</text>
</comment>
<evidence type="ECO:0000313" key="2">
    <source>
        <dbReference type="EMBL" id="KAK1441310.1"/>
    </source>
</evidence>
<feature type="compositionally biased region" description="Polar residues" evidence="1">
    <location>
        <begin position="64"/>
        <end position="76"/>
    </location>
</feature>
<sequence>MEPPSLMNAPSSPTKRTSEPSTSKILSTEQLSSETVHVSEIEEQAPKSSKISKKDQKKKEIHTTIGTRGQRQSQRLKANWTSKFTNVESCPVIIDDQDTDMQCNEGTHVADKDDINPTLKQLVSKVKSKKKMKVSEKQVSNIRNKKLSLKKTQSLQSRNEVEEVDEETEVLYLYQKEKLKDIKSFVKKPKMLKMFDYTAAVECEEKFFMSRSKTKDKIKSLKNKGVKQDTKKQSLKIRLKKPKEKEKEVVIGAEDADGTSEDDTTVDLDKNIENQIADQIAEIVKSTVTEVQLRANMLEKELSLFDDHATKVHSLLIKAKQDFPGSQLIEEKERKWLLLLNKYNTIEKQQSERIPNDAAGTEKNVFQTHHLIGPESQVVEKDTMDVDTVVKDTTKEKAESTKNKFCFSDAPTFDLQIHDLTPSTQEGQENIIVEEVTMGGEKTNEEDTMKRGTENTIVFKGGSENPNVEKEIEGPESQVVEKGTMDVDSVAKDTTKENAESTKNKFCFSDAPTFDLKIPDLTQSTQEGQENMILEEETVGREMKNEEDTMKKGSENTMVFIGGPENPNAKKETKQVLKHNEVVDTMDVQRREINLNNEKDEYKTPVKDIIICAEPVTSVKPELEKKKRPEREIFARKTVYAGIGNIWEPLFYISSVIAVPRVIMESLRPGIEIHADIISAWAHILNYEEKKRSRESVYRLFCTTPMIKEAFKYMELTADDKRKFQRSAKQRIESRLKQNID</sequence>
<name>A0AAD8LPV7_TARER</name>
<feature type="compositionally biased region" description="Basic and acidic residues" evidence="1">
    <location>
        <begin position="52"/>
        <end position="62"/>
    </location>
</feature>
<feature type="region of interest" description="Disordered" evidence="1">
    <location>
        <begin position="457"/>
        <end position="477"/>
    </location>
</feature>
<protein>
    <submittedName>
        <fullName evidence="2">Uncharacterized protein</fullName>
    </submittedName>
</protein>
<reference evidence="2" key="1">
    <citation type="journal article" date="2023" name="bioRxiv">
        <title>Improved chromosome-level genome assembly for marigold (Tagetes erecta).</title>
        <authorList>
            <person name="Jiang F."/>
            <person name="Yuan L."/>
            <person name="Wang S."/>
            <person name="Wang H."/>
            <person name="Xu D."/>
            <person name="Wang A."/>
            <person name="Fan W."/>
        </authorList>
    </citation>
    <scope>NUCLEOTIDE SEQUENCE</scope>
    <source>
        <strain evidence="2">WSJ</strain>
        <tissue evidence="2">Leaf</tissue>
    </source>
</reference>